<proteinExistence type="inferred from homology"/>
<dbReference type="PANTHER" id="PTHR43792:SF8">
    <property type="entry name" value="[RIBOSOMAL PROTEIN US5]-ALANINE N-ACETYLTRANSFERASE"/>
    <property type="match status" value="1"/>
</dbReference>
<reference evidence="6 7" key="1">
    <citation type="submission" date="2019-06" db="EMBL/GenBank/DDBJ databases">
        <title>Saccharibacillus brassicae sp. nov., an endophytic bacterium isolated from Chinese cabbage seeds (Brassica pekinensis).</title>
        <authorList>
            <person name="Jiang L."/>
            <person name="Lee J."/>
            <person name="Kim S.W."/>
        </authorList>
    </citation>
    <scope>NUCLEOTIDE SEQUENCE [LARGE SCALE GENOMIC DNA]</scope>
    <source>
        <strain evidence="7">KCTC 43072 / ATSA2</strain>
    </source>
</reference>
<dbReference type="Gene3D" id="3.40.630.30">
    <property type="match status" value="1"/>
</dbReference>
<dbReference type="InterPro" id="IPR000182">
    <property type="entry name" value="GNAT_dom"/>
</dbReference>
<keyword evidence="7" id="KW-1185">Reference proteome</keyword>
<gene>
    <name evidence="6" type="ORF">FFV09_01150</name>
</gene>
<accession>A0A4Y6UR99</accession>
<keyword evidence="2" id="KW-0012">Acyltransferase</keyword>
<evidence type="ECO:0000256" key="4">
    <source>
        <dbReference type="SAM" id="MobiDB-lite"/>
    </source>
</evidence>
<dbReference type="AlphaFoldDB" id="A0A4Y6UR99"/>
<dbReference type="RefSeq" id="WP_141445973.1">
    <property type="nucleotide sequence ID" value="NZ_CP041217.1"/>
</dbReference>
<evidence type="ECO:0000256" key="3">
    <source>
        <dbReference type="ARBA" id="ARBA00038502"/>
    </source>
</evidence>
<feature type="domain" description="N-acetyltransferase" evidence="5">
    <location>
        <begin position="6"/>
        <end position="176"/>
    </location>
</feature>
<evidence type="ECO:0000256" key="2">
    <source>
        <dbReference type="ARBA" id="ARBA00023315"/>
    </source>
</evidence>
<name>A0A4Y6UR99_SACBS</name>
<protein>
    <submittedName>
        <fullName evidence="6">GNAT family N-acetyltransferase</fullName>
    </submittedName>
</protein>
<evidence type="ECO:0000259" key="5">
    <source>
        <dbReference type="PROSITE" id="PS51186"/>
    </source>
</evidence>
<dbReference type="Proteomes" id="UP000316968">
    <property type="component" value="Chromosome"/>
</dbReference>
<dbReference type="GO" id="GO:0008999">
    <property type="term" value="F:protein-N-terminal-alanine acetyltransferase activity"/>
    <property type="evidence" value="ECO:0007669"/>
    <property type="project" value="TreeGrafter"/>
</dbReference>
<comment type="similarity">
    <text evidence="3">Belongs to the acetyltransferase family. RimJ subfamily.</text>
</comment>
<dbReference type="OrthoDB" id="9795206at2"/>
<dbReference type="KEGG" id="saca:FFV09_01150"/>
<feature type="compositionally biased region" description="Basic and acidic residues" evidence="4">
    <location>
        <begin position="192"/>
        <end position="204"/>
    </location>
</feature>
<sequence length="204" mass="23361">MQTERLELRPFTPEEAGELLELRRSNEKFLEPLEPIRSDGYLTLAGQQTEIMQSEQGRTRDQAYVYAIRLRGSGQLLGRAALTGIVRGPFQNANLGYFLDENHNGQGYMTEAVLAVLELAFVKHRLHRVQAGVMPRNAKSRRVLEKAGFRQEGVAERYLKINGEWEDHVLFAITVEEWERRQALSQQTQPSSEHRPSAEDTRTL</sequence>
<dbReference type="PANTHER" id="PTHR43792">
    <property type="entry name" value="GNAT FAMILY, PUTATIVE (AFU_ORTHOLOGUE AFUA_3G00765)-RELATED-RELATED"/>
    <property type="match status" value="1"/>
</dbReference>
<feature type="region of interest" description="Disordered" evidence="4">
    <location>
        <begin position="182"/>
        <end position="204"/>
    </location>
</feature>
<evidence type="ECO:0000256" key="1">
    <source>
        <dbReference type="ARBA" id="ARBA00022679"/>
    </source>
</evidence>
<keyword evidence="1 6" id="KW-0808">Transferase</keyword>
<dbReference type="InterPro" id="IPR016181">
    <property type="entry name" value="Acyl_CoA_acyltransferase"/>
</dbReference>
<dbReference type="Pfam" id="PF13302">
    <property type="entry name" value="Acetyltransf_3"/>
    <property type="match status" value="1"/>
</dbReference>
<dbReference type="EMBL" id="CP041217">
    <property type="protein sequence ID" value="QDH19584.1"/>
    <property type="molecule type" value="Genomic_DNA"/>
</dbReference>
<dbReference type="GO" id="GO:0005737">
    <property type="term" value="C:cytoplasm"/>
    <property type="evidence" value="ECO:0007669"/>
    <property type="project" value="TreeGrafter"/>
</dbReference>
<dbReference type="InterPro" id="IPR051531">
    <property type="entry name" value="N-acetyltransferase"/>
</dbReference>
<evidence type="ECO:0000313" key="7">
    <source>
        <dbReference type="Proteomes" id="UP000316968"/>
    </source>
</evidence>
<dbReference type="SUPFAM" id="SSF55729">
    <property type="entry name" value="Acyl-CoA N-acyltransferases (Nat)"/>
    <property type="match status" value="1"/>
</dbReference>
<organism evidence="6 7">
    <name type="scientific">Saccharibacillus brassicae</name>
    <dbReference type="NCBI Taxonomy" id="2583377"/>
    <lineage>
        <taxon>Bacteria</taxon>
        <taxon>Bacillati</taxon>
        <taxon>Bacillota</taxon>
        <taxon>Bacilli</taxon>
        <taxon>Bacillales</taxon>
        <taxon>Paenibacillaceae</taxon>
        <taxon>Saccharibacillus</taxon>
    </lineage>
</organism>
<evidence type="ECO:0000313" key="6">
    <source>
        <dbReference type="EMBL" id="QDH19584.1"/>
    </source>
</evidence>
<dbReference type="PROSITE" id="PS51186">
    <property type="entry name" value="GNAT"/>
    <property type="match status" value="1"/>
</dbReference>